<name>A0ABY1N0N4_9ACTN</name>
<protein>
    <recommendedName>
        <fullName evidence="1">GAF domain-containing protein</fullName>
    </recommendedName>
</protein>
<organism evidence="2 3">
    <name type="scientific">Dietzia kunjamensis subsp. schimae</name>
    <dbReference type="NCBI Taxonomy" id="498198"/>
    <lineage>
        <taxon>Bacteria</taxon>
        <taxon>Bacillati</taxon>
        <taxon>Actinomycetota</taxon>
        <taxon>Actinomycetes</taxon>
        <taxon>Mycobacteriales</taxon>
        <taxon>Dietziaceae</taxon>
        <taxon>Dietzia</taxon>
    </lineage>
</organism>
<dbReference type="Pfam" id="PF01590">
    <property type="entry name" value="GAF"/>
    <property type="match status" value="1"/>
</dbReference>
<dbReference type="InterPro" id="IPR003018">
    <property type="entry name" value="GAF"/>
</dbReference>
<evidence type="ECO:0000313" key="3">
    <source>
        <dbReference type="Proteomes" id="UP000315460"/>
    </source>
</evidence>
<dbReference type="Gene3D" id="3.30.450.40">
    <property type="match status" value="1"/>
</dbReference>
<reference evidence="2 3" key="1">
    <citation type="submission" date="2017-05" db="EMBL/GenBank/DDBJ databases">
        <authorList>
            <person name="Varghese N."/>
            <person name="Submissions S."/>
        </authorList>
    </citation>
    <scope>NUCLEOTIDE SEQUENCE [LARGE SCALE GENOMIC DNA]</scope>
    <source>
        <strain evidence="2 3">DSM 45139</strain>
    </source>
</reference>
<gene>
    <name evidence="2" type="ORF">SAMN06265174_102519</name>
</gene>
<comment type="caution">
    <text evidence="2">The sequence shown here is derived from an EMBL/GenBank/DDBJ whole genome shotgun (WGS) entry which is preliminary data.</text>
</comment>
<evidence type="ECO:0000313" key="2">
    <source>
        <dbReference type="EMBL" id="SMO59340.1"/>
    </source>
</evidence>
<proteinExistence type="predicted"/>
<sequence length="409" mass="42749">MGYTSVMFGGTGPAASLLVAESWERSRHRGIDPTVVAPSVELEGPDLSRHVAQHRMASVLPVVESVLVPGVVSSGHIVAVADERGRLLRVIGDRGVRSRAESMAFIPGAVWTDEAVGANAPGLALRHDTEVRVRGSEHYLEMAHEWSCAAAPVHDPATGELIGLIDVTGPSSATSDQMLALIRATVMLAEGELRTAAGLVVPRRGGVDHPLGGRVRLRVLGAGAGVLDGDGPGGAGRALTGRHAEICVLLDANPEGLTGGALAELLADDRLDEVSVRAEVSRLRRVFGPDVVASRPYRLAPGALVTDVREVTDALDSGDVMKAVASYPGPILPASDAPGVADLRLELHSMVRAAVLSADRLPVLRAWVAGAGREDLAAWRSLARSRYADASTVAAAEARCRVLDQRFGA</sequence>
<dbReference type="EMBL" id="FXTG01000002">
    <property type="protein sequence ID" value="SMO59340.1"/>
    <property type="molecule type" value="Genomic_DNA"/>
</dbReference>
<dbReference type="InterPro" id="IPR029016">
    <property type="entry name" value="GAF-like_dom_sf"/>
</dbReference>
<keyword evidence="3" id="KW-1185">Reference proteome</keyword>
<dbReference type="Proteomes" id="UP000315460">
    <property type="component" value="Unassembled WGS sequence"/>
</dbReference>
<feature type="domain" description="GAF" evidence="1">
    <location>
        <begin position="99"/>
        <end position="190"/>
    </location>
</feature>
<accession>A0ABY1N0N4</accession>
<evidence type="ECO:0000259" key="1">
    <source>
        <dbReference type="Pfam" id="PF01590"/>
    </source>
</evidence>